<protein>
    <submittedName>
        <fullName evidence="1">Uncharacterized protein</fullName>
    </submittedName>
</protein>
<accession>A0ABT6EU59</accession>
<organism evidence="1 2">
    <name type="scientific">Candidatus Synechococcus calcipolaris G9</name>
    <dbReference type="NCBI Taxonomy" id="1497997"/>
    <lineage>
        <taxon>Bacteria</taxon>
        <taxon>Bacillati</taxon>
        <taxon>Cyanobacteriota</taxon>
        <taxon>Cyanophyceae</taxon>
        <taxon>Synechococcales</taxon>
        <taxon>Synechococcaceae</taxon>
        <taxon>Synechococcus</taxon>
    </lineage>
</organism>
<gene>
    <name evidence="1" type="ORF">L3556_00540</name>
</gene>
<evidence type="ECO:0000313" key="2">
    <source>
        <dbReference type="Proteomes" id="UP001154265"/>
    </source>
</evidence>
<evidence type="ECO:0000313" key="1">
    <source>
        <dbReference type="EMBL" id="MDG2989425.1"/>
    </source>
</evidence>
<dbReference type="EMBL" id="JAKKUT010000001">
    <property type="protein sequence ID" value="MDG2989425.1"/>
    <property type="molecule type" value="Genomic_DNA"/>
</dbReference>
<proteinExistence type="predicted"/>
<comment type="caution">
    <text evidence="1">The sequence shown here is derived from an EMBL/GenBank/DDBJ whole genome shotgun (WGS) entry which is preliminary data.</text>
</comment>
<name>A0ABT6EU59_9SYNE</name>
<keyword evidence="2" id="KW-1185">Reference proteome</keyword>
<reference evidence="1" key="1">
    <citation type="journal article" date="2022" name="Genome Biol. Evol.">
        <title>A New Gene Family Diagnostic for Intracellular Biomineralization of Amorphous Ca Carbonates by Cyanobacteria.</title>
        <authorList>
            <person name="Benzerara K."/>
            <person name="Duprat E."/>
            <person name="Bitard-Feildel T."/>
            <person name="Caumes G."/>
            <person name="Cassier-Chauvat C."/>
            <person name="Chauvat F."/>
            <person name="Dezi M."/>
            <person name="Diop S.I."/>
            <person name="Gaschignard G."/>
            <person name="Gorgen S."/>
            <person name="Gugger M."/>
            <person name="Lopez-Garcia P."/>
            <person name="Millet M."/>
            <person name="Skouri-Panet F."/>
            <person name="Moreira D."/>
            <person name="Callebaut I."/>
        </authorList>
    </citation>
    <scope>NUCLEOTIDE SEQUENCE</scope>
    <source>
        <strain evidence="1">G9</strain>
    </source>
</reference>
<reference evidence="1" key="2">
    <citation type="submission" date="2022-01" db="EMBL/GenBank/DDBJ databases">
        <authorList>
            <person name="Zivanovic Y."/>
            <person name="Moreira D."/>
            <person name="Lopez-Garcia P."/>
        </authorList>
    </citation>
    <scope>NUCLEOTIDE SEQUENCE</scope>
    <source>
        <strain evidence="1">G9</strain>
    </source>
</reference>
<sequence length="187" mass="21540">MESRNEEMEMSKPARARINFKTGEVELEGSEQFVQDQLANIDAIVEYMALLSTNNSVDDESESILEQEEIAIVAEEEEKKLSNIGEQELQTTDTFGEFFHQFRNEVNDLEKALITAYYVQKQSPQNDFKTSEVNNFLKEHGVKLSNPSNSLNRLATKRLLFQTRKNGKLKYMRVSSDGVNHLKSLRR</sequence>
<dbReference type="Proteomes" id="UP001154265">
    <property type="component" value="Unassembled WGS sequence"/>
</dbReference>